<gene>
    <name evidence="2" type="ORF">ETD86_54060</name>
</gene>
<evidence type="ECO:0000313" key="2">
    <source>
        <dbReference type="EMBL" id="TMR03009.1"/>
    </source>
</evidence>
<dbReference type="Proteomes" id="UP000309128">
    <property type="component" value="Unassembled WGS sequence"/>
</dbReference>
<organism evidence="2 3">
    <name type="scientific">Nonomuraea turkmeniaca</name>
    <dbReference type="NCBI Taxonomy" id="103838"/>
    <lineage>
        <taxon>Bacteria</taxon>
        <taxon>Bacillati</taxon>
        <taxon>Actinomycetota</taxon>
        <taxon>Actinomycetes</taxon>
        <taxon>Streptosporangiales</taxon>
        <taxon>Streptosporangiaceae</taxon>
        <taxon>Nonomuraea</taxon>
    </lineage>
</organism>
<evidence type="ECO:0000313" key="3">
    <source>
        <dbReference type="Proteomes" id="UP000309128"/>
    </source>
</evidence>
<evidence type="ECO:0000256" key="1">
    <source>
        <dbReference type="SAM" id="MobiDB-lite"/>
    </source>
</evidence>
<dbReference type="AlphaFoldDB" id="A0A5S4EUG0"/>
<keyword evidence="3" id="KW-1185">Reference proteome</keyword>
<name>A0A5S4EUG0_9ACTN</name>
<reference evidence="2 3" key="1">
    <citation type="submission" date="2019-05" db="EMBL/GenBank/DDBJ databases">
        <title>Draft genome sequence of Nonomuraea turkmeniaca DSM 43926.</title>
        <authorList>
            <person name="Saricaoglu S."/>
            <person name="Isik K."/>
        </authorList>
    </citation>
    <scope>NUCLEOTIDE SEQUENCE [LARGE SCALE GENOMIC DNA]</scope>
    <source>
        <strain evidence="2 3">DSM 43926</strain>
    </source>
</reference>
<accession>A0A5S4EUG0</accession>
<dbReference type="RefSeq" id="WP_138674337.1">
    <property type="nucleotide sequence ID" value="NZ_VCKY01000500.1"/>
</dbReference>
<dbReference type="OrthoDB" id="3544461at2"/>
<protein>
    <submittedName>
        <fullName evidence="2">Uncharacterized protein</fullName>
    </submittedName>
</protein>
<comment type="caution">
    <text evidence="2">The sequence shown here is derived from an EMBL/GenBank/DDBJ whole genome shotgun (WGS) entry which is preliminary data.</text>
</comment>
<proteinExistence type="predicted"/>
<feature type="region of interest" description="Disordered" evidence="1">
    <location>
        <begin position="42"/>
        <end position="66"/>
    </location>
</feature>
<sequence>MRLPIEHVERFLLRERDEHEARSQRWNNVDVVLNAFRLHMHTGTPLTQPRPSDGPEDLSVGRPSLTEAEELRAELDRLKEKHEREMLKLIDERDRMRSLLDLFAYTVAPAEVIGEHTSGSDPWANALHLITPAAEVKHLRAALNERGLDEAVSVASGHRSPPRVQK</sequence>
<dbReference type="EMBL" id="VCKY01000500">
    <property type="protein sequence ID" value="TMR03009.1"/>
    <property type="molecule type" value="Genomic_DNA"/>
</dbReference>